<dbReference type="AlphaFoldDB" id="A0A8B8B9V4"/>
<sequence length="481" mass="55553">MAMIVFVLISSFCFNTARAFLLQPSQQTTLNVQNLEFLMKTLLSLSNNEAIVDNICREYPSLIIPHPSECQLYYNCSLTYAIYPLSKYMMECNYPDLFSEKTYQCENFTEVCCGARREIKDRCSYRREASWWRYVCKYPSCVGDPDGFVRIIEISKQINYKICFKERLIREGSCKLWFELPYHGKCTSRLEIPVSEGGHLPSCSGMSDGKYRFDLPSGQYIERRDMAGVMMPMQYGDYFRIGRICDVYYMCSQGNITVVKCKNGTVFHSDVGACRPGNSSLDIYCQLYCNPEKNDVNPLPLNVAECPYPLQFSETTRRCENFTHVICGTRSDEPYICNYLNYRYRNRDLDRCRPAQTAKCTVLPDGFFRYPTGPDEYFIRCYRKRLVEQGKCPIDLVWGTQTYPYNGTCTQRFAIPDSVASYGRLPNCTEKSDGNYQFSTRPCDAYYRCDGGEATAVKCPDHTFFDVTQRKCATNVACYRA</sequence>
<protein>
    <submittedName>
        <fullName evidence="4">Uncharacterized protein LOC111108532</fullName>
    </submittedName>
</protein>
<accession>A0A8B8B9V4</accession>
<dbReference type="Pfam" id="PF01607">
    <property type="entry name" value="CBM_14"/>
    <property type="match status" value="2"/>
</dbReference>
<dbReference type="KEGG" id="cvn:111108532"/>
<feature type="chain" id="PRO_5034901086" evidence="1">
    <location>
        <begin position="20"/>
        <end position="481"/>
    </location>
</feature>
<keyword evidence="1" id="KW-0732">Signal</keyword>
<feature type="domain" description="Chitin-binding type-2" evidence="2">
    <location>
        <begin position="425"/>
        <end position="480"/>
    </location>
</feature>
<dbReference type="GO" id="GO:0005576">
    <property type="term" value="C:extracellular region"/>
    <property type="evidence" value="ECO:0007669"/>
    <property type="project" value="InterPro"/>
</dbReference>
<organism evidence="3 4">
    <name type="scientific">Crassostrea virginica</name>
    <name type="common">Eastern oyster</name>
    <dbReference type="NCBI Taxonomy" id="6565"/>
    <lineage>
        <taxon>Eukaryota</taxon>
        <taxon>Metazoa</taxon>
        <taxon>Spiralia</taxon>
        <taxon>Lophotrochozoa</taxon>
        <taxon>Mollusca</taxon>
        <taxon>Bivalvia</taxon>
        <taxon>Autobranchia</taxon>
        <taxon>Pteriomorphia</taxon>
        <taxon>Ostreida</taxon>
        <taxon>Ostreoidea</taxon>
        <taxon>Ostreidae</taxon>
        <taxon>Crassostrea</taxon>
    </lineage>
</organism>
<keyword evidence="3" id="KW-1185">Reference proteome</keyword>
<feature type="signal peptide" evidence="1">
    <location>
        <begin position="1"/>
        <end position="19"/>
    </location>
</feature>
<dbReference type="Gene3D" id="2.170.140.10">
    <property type="entry name" value="Chitin binding domain"/>
    <property type="match status" value="2"/>
</dbReference>
<evidence type="ECO:0000259" key="2">
    <source>
        <dbReference type="PROSITE" id="PS50940"/>
    </source>
</evidence>
<reference evidence="4" key="1">
    <citation type="submission" date="2025-08" db="UniProtKB">
        <authorList>
            <consortium name="RefSeq"/>
        </authorList>
    </citation>
    <scope>IDENTIFICATION</scope>
    <source>
        <tissue evidence="4">Whole sample</tissue>
    </source>
</reference>
<evidence type="ECO:0000313" key="4">
    <source>
        <dbReference type="RefSeq" id="XP_022300205.1"/>
    </source>
</evidence>
<name>A0A8B8B9V4_CRAVI</name>
<gene>
    <name evidence="4" type="primary">LOC111108532</name>
</gene>
<dbReference type="InterPro" id="IPR002557">
    <property type="entry name" value="Chitin-bd_dom"/>
</dbReference>
<feature type="domain" description="Chitin-binding type-2" evidence="2">
    <location>
        <begin position="228"/>
        <end position="287"/>
    </location>
</feature>
<dbReference type="PROSITE" id="PS50940">
    <property type="entry name" value="CHIT_BIND_II"/>
    <property type="match status" value="3"/>
</dbReference>
<dbReference type="OrthoDB" id="6131869at2759"/>
<evidence type="ECO:0000256" key="1">
    <source>
        <dbReference type="SAM" id="SignalP"/>
    </source>
</evidence>
<dbReference type="SUPFAM" id="SSF57625">
    <property type="entry name" value="Invertebrate chitin-binding proteins"/>
    <property type="match status" value="3"/>
</dbReference>
<dbReference type="RefSeq" id="XP_022300205.1">
    <property type="nucleotide sequence ID" value="XM_022444497.1"/>
</dbReference>
<evidence type="ECO:0000313" key="3">
    <source>
        <dbReference type="Proteomes" id="UP000694844"/>
    </source>
</evidence>
<dbReference type="Proteomes" id="UP000694844">
    <property type="component" value="Chromosome 8"/>
</dbReference>
<dbReference type="SMART" id="SM00494">
    <property type="entry name" value="ChtBD2"/>
    <property type="match status" value="4"/>
</dbReference>
<dbReference type="InterPro" id="IPR036508">
    <property type="entry name" value="Chitin-bd_dom_sf"/>
</dbReference>
<proteinExistence type="predicted"/>
<dbReference type="GeneID" id="111108532"/>
<feature type="domain" description="Chitin-binding type-2" evidence="2">
    <location>
        <begin position="53"/>
        <end position="115"/>
    </location>
</feature>
<dbReference type="GO" id="GO:0008061">
    <property type="term" value="F:chitin binding"/>
    <property type="evidence" value="ECO:0007669"/>
    <property type="project" value="InterPro"/>
</dbReference>